<protein>
    <submittedName>
        <fullName evidence="1">Uncharacterized protein</fullName>
    </submittedName>
</protein>
<name>A0A1D1ZMQ4_AUXPR</name>
<reference evidence="1" key="1">
    <citation type="submission" date="2015-08" db="EMBL/GenBank/DDBJ databases">
        <authorList>
            <person name="Babu N.S."/>
            <person name="Beckwith C.J."/>
            <person name="Beseler K.G."/>
            <person name="Brison A."/>
            <person name="Carone J.V."/>
            <person name="Caskin T.P."/>
            <person name="Diamond M."/>
            <person name="Durham M.E."/>
            <person name="Foxe J.M."/>
            <person name="Go M."/>
            <person name="Henderson B.A."/>
            <person name="Jones I.B."/>
            <person name="McGettigan J.A."/>
            <person name="Micheletti S.J."/>
            <person name="Nasrallah M.E."/>
            <person name="Ortiz D."/>
            <person name="Piller C.R."/>
            <person name="Privatt S.R."/>
            <person name="Schneider S.L."/>
            <person name="Sharp S."/>
            <person name="Smith T.C."/>
            <person name="Stanton J.D."/>
            <person name="Ullery H.E."/>
            <person name="Wilson R.J."/>
            <person name="Serrano M.G."/>
            <person name="Buck G."/>
            <person name="Lee V."/>
            <person name="Wang Y."/>
            <person name="Carvalho R."/>
            <person name="Voegtly L."/>
            <person name="Shi R."/>
            <person name="Duckworth R."/>
            <person name="Johnson A."/>
            <person name="Loviza R."/>
            <person name="Walstead R."/>
            <person name="Shah Z."/>
            <person name="Kiflezghi M."/>
            <person name="Wade K."/>
            <person name="Ball S.L."/>
            <person name="Bradley K.W."/>
            <person name="Asai D.J."/>
            <person name="Bowman C.A."/>
            <person name="Russell D.A."/>
            <person name="Pope W.H."/>
            <person name="Jacobs-Sera D."/>
            <person name="Hendrix R.W."/>
            <person name="Hatfull G.F."/>
        </authorList>
    </citation>
    <scope>NUCLEOTIDE SEQUENCE</scope>
</reference>
<accession>A0A1D1ZMQ4</accession>
<gene>
    <name evidence="1" type="ORF">g.10736</name>
</gene>
<dbReference type="AlphaFoldDB" id="A0A1D1ZMQ4"/>
<evidence type="ECO:0000313" key="1">
    <source>
        <dbReference type="EMBL" id="JAT68270.1"/>
    </source>
</evidence>
<feature type="non-terminal residue" evidence="1">
    <location>
        <position position="1"/>
    </location>
</feature>
<organism evidence="1">
    <name type="scientific">Auxenochlorella protothecoides</name>
    <name type="common">Green microalga</name>
    <name type="synonym">Chlorella protothecoides</name>
    <dbReference type="NCBI Taxonomy" id="3075"/>
    <lineage>
        <taxon>Eukaryota</taxon>
        <taxon>Viridiplantae</taxon>
        <taxon>Chlorophyta</taxon>
        <taxon>core chlorophytes</taxon>
        <taxon>Trebouxiophyceae</taxon>
        <taxon>Chlorellales</taxon>
        <taxon>Chlorellaceae</taxon>
        <taxon>Auxenochlorella</taxon>
    </lineage>
</organism>
<proteinExistence type="predicted"/>
<sequence length="361" mass="40979">SKIESHTHDANFMEHLLDSRSPAWRHVSKPSNVPRKRQRYIRLYPLDANSATIEIMQACVRHLARSAPVTWSSVCSSVPAALLHLRQYSEAQPSQTDDAEPVRDQIEFNTLSTPSCILNEDYPQIQFTSPFLFTKDDVFMPRAVGKPMATWTAPLIEIRKYLNNTVMSKLLQSKYDQTAKRKDLESGAWQALESTVEAYNTGDFDMLSEFADYELVGELRRNYTHTMGTKGMEEKGVRFRIADRSSLILTDVLERTRTPEGRWVKEAAEGSSSGVSPQPLLDGPEPERFCFLYVLYDCDLRADIYRKSDKAVLREVVLPRPYAAAFRRGPLPLSLPAGSLEADWELVCLRRTNLGADVQVE</sequence>
<dbReference type="EMBL" id="GDKF01010352">
    <property type="protein sequence ID" value="JAT68270.1"/>
    <property type="molecule type" value="Transcribed_RNA"/>
</dbReference>